<feature type="region of interest" description="Disordered" evidence="1">
    <location>
        <begin position="85"/>
        <end position="120"/>
    </location>
</feature>
<evidence type="ECO:0000313" key="2">
    <source>
        <dbReference type="EMBL" id="KAF7340935.1"/>
    </source>
</evidence>
<protein>
    <submittedName>
        <fullName evidence="2">Uncharacterized protein</fullName>
    </submittedName>
</protein>
<keyword evidence="3" id="KW-1185">Reference proteome</keyword>
<name>A0A8H6XGB0_9AGAR</name>
<evidence type="ECO:0000313" key="3">
    <source>
        <dbReference type="Proteomes" id="UP000623467"/>
    </source>
</evidence>
<sequence>MHHRSRVQHTLQPRSSFVSCLVPPRTHTRAALNQRADCPQLAARNQHPPMRNFGARAAREKAKVNPAPSTHFEFDAYGSRFTPAPTSVSHRDKRTIVSVQPAAAPTPDPDSPRSRRRRLARGVRADELPIQTIRARSPARVFPRRESRRSPMRATRSRGRAEIDVPRRAEIVRRTRRVHTCRVLASVRIRAASSLAVRRGVGRAEEWGALRSGVPSRMW</sequence>
<dbReference type="Proteomes" id="UP000623467">
    <property type="component" value="Unassembled WGS sequence"/>
</dbReference>
<dbReference type="EMBL" id="JACAZH010000028">
    <property type="protein sequence ID" value="KAF7340935.1"/>
    <property type="molecule type" value="Genomic_DNA"/>
</dbReference>
<accession>A0A8H6XGB0</accession>
<evidence type="ECO:0000256" key="1">
    <source>
        <dbReference type="SAM" id="MobiDB-lite"/>
    </source>
</evidence>
<organism evidence="2 3">
    <name type="scientific">Mycena sanguinolenta</name>
    <dbReference type="NCBI Taxonomy" id="230812"/>
    <lineage>
        <taxon>Eukaryota</taxon>
        <taxon>Fungi</taxon>
        <taxon>Dikarya</taxon>
        <taxon>Basidiomycota</taxon>
        <taxon>Agaricomycotina</taxon>
        <taxon>Agaricomycetes</taxon>
        <taxon>Agaricomycetidae</taxon>
        <taxon>Agaricales</taxon>
        <taxon>Marasmiineae</taxon>
        <taxon>Mycenaceae</taxon>
        <taxon>Mycena</taxon>
    </lineage>
</organism>
<proteinExistence type="predicted"/>
<dbReference type="AlphaFoldDB" id="A0A8H6XGB0"/>
<comment type="caution">
    <text evidence="2">The sequence shown here is derived from an EMBL/GenBank/DDBJ whole genome shotgun (WGS) entry which is preliminary data.</text>
</comment>
<gene>
    <name evidence="2" type="ORF">MSAN_02078500</name>
</gene>
<reference evidence="2" key="1">
    <citation type="submission" date="2020-05" db="EMBL/GenBank/DDBJ databases">
        <title>Mycena genomes resolve the evolution of fungal bioluminescence.</title>
        <authorList>
            <person name="Tsai I.J."/>
        </authorList>
    </citation>
    <scope>NUCLEOTIDE SEQUENCE</scope>
    <source>
        <strain evidence="2">160909Yilan</strain>
    </source>
</reference>
<feature type="region of interest" description="Disordered" evidence="1">
    <location>
        <begin position="138"/>
        <end position="160"/>
    </location>
</feature>